<organism evidence="1 2">
    <name type="scientific">Drechslerella dactyloides</name>
    <name type="common">Nematode-trapping fungus</name>
    <name type="synonym">Arthrobotrys dactyloides</name>
    <dbReference type="NCBI Taxonomy" id="74499"/>
    <lineage>
        <taxon>Eukaryota</taxon>
        <taxon>Fungi</taxon>
        <taxon>Dikarya</taxon>
        <taxon>Ascomycota</taxon>
        <taxon>Pezizomycotina</taxon>
        <taxon>Orbiliomycetes</taxon>
        <taxon>Orbiliales</taxon>
        <taxon>Orbiliaceae</taxon>
        <taxon>Drechslerella</taxon>
    </lineage>
</organism>
<evidence type="ECO:0000313" key="1">
    <source>
        <dbReference type="EMBL" id="KAJ6257874.1"/>
    </source>
</evidence>
<dbReference type="AlphaFoldDB" id="A0AAD6NGY8"/>
<reference evidence="1" key="1">
    <citation type="submission" date="2023-01" db="EMBL/GenBank/DDBJ databases">
        <title>The chitinases involved in constricting ring structure development in the nematode-trapping fungus Drechslerella dactyloides.</title>
        <authorList>
            <person name="Wang R."/>
            <person name="Zhang L."/>
            <person name="Tang P."/>
            <person name="Li S."/>
            <person name="Liang L."/>
        </authorList>
    </citation>
    <scope>NUCLEOTIDE SEQUENCE</scope>
    <source>
        <strain evidence="1">YMF1.00031</strain>
    </source>
</reference>
<gene>
    <name evidence="1" type="ORF">Dda_7663</name>
</gene>
<protein>
    <submittedName>
        <fullName evidence="1">Uncharacterized protein</fullName>
    </submittedName>
</protein>
<name>A0AAD6NGY8_DREDA</name>
<accession>A0AAD6NGY8</accession>
<evidence type="ECO:0000313" key="2">
    <source>
        <dbReference type="Proteomes" id="UP001221413"/>
    </source>
</evidence>
<keyword evidence="2" id="KW-1185">Reference proteome</keyword>
<dbReference type="EMBL" id="JAQGDS010000010">
    <property type="protein sequence ID" value="KAJ6257874.1"/>
    <property type="molecule type" value="Genomic_DNA"/>
</dbReference>
<comment type="caution">
    <text evidence="1">The sequence shown here is derived from an EMBL/GenBank/DDBJ whole genome shotgun (WGS) entry which is preliminary data.</text>
</comment>
<proteinExistence type="predicted"/>
<sequence length="61" mass="6445">MGTFSGVPPSNQPAIVLILLFPQPPASAGKPHLLLEPVGTFEAVTSDEKVFDQGPERLFVG</sequence>
<dbReference type="Proteomes" id="UP001221413">
    <property type="component" value="Unassembled WGS sequence"/>
</dbReference>